<proteinExistence type="predicted"/>
<organism evidence="1">
    <name type="scientific">Puccinia triticina (isolate 1-1 / race 1 (BBBD))</name>
    <name type="common">Brown leaf rust fungus</name>
    <dbReference type="NCBI Taxonomy" id="630390"/>
    <lineage>
        <taxon>Eukaryota</taxon>
        <taxon>Fungi</taxon>
        <taxon>Dikarya</taxon>
        <taxon>Basidiomycota</taxon>
        <taxon>Pucciniomycotina</taxon>
        <taxon>Pucciniomycetes</taxon>
        <taxon>Pucciniales</taxon>
        <taxon>Pucciniaceae</taxon>
        <taxon>Puccinia</taxon>
    </lineage>
</organism>
<reference evidence="2 3" key="3">
    <citation type="journal article" date="2017" name="G3 (Bethesda)">
        <title>Comparative analysis highlights variable genome content of wheat rusts and divergence of the mating loci.</title>
        <authorList>
            <person name="Cuomo C.A."/>
            <person name="Bakkeren G."/>
            <person name="Khalil H.B."/>
            <person name="Panwar V."/>
            <person name="Joly D."/>
            <person name="Linning R."/>
            <person name="Sakthikumar S."/>
            <person name="Song X."/>
            <person name="Adiconis X."/>
            <person name="Fan L."/>
            <person name="Goldberg J.M."/>
            <person name="Levin J.Z."/>
            <person name="Young S."/>
            <person name="Zeng Q."/>
            <person name="Anikster Y."/>
            <person name="Bruce M."/>
            <person name="Wang M."/>
            <person name="Yin C."/>
            <person name="McCallum B."/>
            <person name="Szabo L.J."/>
            <person name="Hulbert S."/>
            <person name="Chen X."/>
            <person name="Fellers J.P."/>
        </authorList>
    </citation>
    <scope>NUCLEOTIDE SEQUENCE</scope>
    <source>
        <strain evidence="3">Isolate 1-1 / race 1 (BBBD)</strain>
        <strain evidence="2">isolate 1-1 / race 1 (BBBD)</strain>
    </source>
</reference>
<dbReference type="VEuPathDB" id="FungiDB:PTTG_27525"/>
<reference evidence="1" key="2">
    <citation type="submission" date="2016-05" db="EMBL/GenBank/DDBJ databases">
        <title>Comparative analysis highlights variable genome content of wheat rusts and divergence of the mating loci.</title>
        <authorList>
            <person name="Cuomo C.A."/>
            <person name="Bakkeren G."/>
            <person name="Szabo L."/>
            <person name="Khalil H."/>
            <person name="Joly D."/>
            <person name="Goldberg J."/>
            <person name="Young S."/>
            <person name="Zeng Q."/>
            <person name="Fellers J."/>
        </authorList>
    </citation>
    <scope>NUCLEOTIDE SEQUENCE [LARGE SCALE GENOMIC DNA]</scope>
    <source>
        <strain evidence="1">1-1 BBBD Race 1</strain>
    </source>
</reference>
<evidence type="ECO:0000313" key="2">
    <source>
        <dbReference type="EnsemblFungi" id="PTTG_27525-t43_1-p1"/>
    </source>
</evidence>
<protein>
    <recommendedName>
        <fullName evidence="4">OTU domain-containing protein</fullName>
    </recommendedName>
</protein>
<gene>
    <name evidence="1" type="ORF">PTTG_27525</name>
</gene>
<dbReference type="OrthoDB" id="2507501at2759"/>
<dbReference type="EnsemblFungi" id="PTTG_27525-t43_1">
    <property type="protein sequence ID" value="PTTG_27525-t43_1-p1"/>
    <property type="gene ID" value="PTTG_27525"/>
</dbReference>
<accession>A0A180GL87</accession>
<keyword evidence="3" id="KW-1185">Reference proteome</keyword>
<reference evidence="1" key="1">
    <citation type="submission" date="2009-11" db="EMBL/GenBank/DDBJ databases">
        <authorList>
            <consortium name="The Broad Institute Genome Sequencing Platform"/>
            <person name="Ward D."/>
            <person name="Feldgarden M."/>
            <person name="Earl A."/>
            <person name="Young S.K."/>
            <person name="Zeng Q."/>
            <person name="Koehrsen M."/>
            <person name="Alvarado L."/>
            <person name="Berlin A."/>
            <person name="Bochicchio J."/>
            <person name="Borenstein D."/>
            <person name="Chapman S.B."/>
            <person name="Chen Z."/>
            <person name="Engels R."/>
            <person name="Freedman E."/>
            <person name="Gellesch M."/>
            <person name="Goldberg J."/>
            <person name="Griggs A."/>
            <person name="Gujja S."/>
            <person name="Heilman E."/>
            <person name="Heiman D."/>
            <person name="Hepburn T."/>
            <person name="Howarth C."/>
            <person name="Jen D."/>
            <person name="Larson L."/>
            <person name="Lewis B."/>
            <person name="Mehta T."/>
            <person name="Park D."/>
            <person name="Pearson M."/>
            <person name="Roberts A."/>
            <person name="Saif S."/>
            <person name="Shea T."/>
            <person name="Shenoy N."/>
            <person name="Sisk P."/>
            <person name="Stolte C."/>
            <person name="Sykes S."/>
            <person name="Thomson T."/>
            <person name="Walk T."/>
            <person name="White J."/>
            <person name="Yandava C."/>
            <person name="Izard J."/>
            <person name="Baranova O.V."/>
            <person name="Blanton J.M."/>
            <person name="Tanner A.C."/>
            <person name="Dewhirst F.E."/>
            <person name="Haas B."/>
            <person name="Nusbaum C."/>
            <person name="Birren B."/>
        </authorList>
    </citation>
    <scope>NUCLEOTIDE SEQUENCE [LARGE SCALE GENOMIC DNA]</scope>
    <source>
        <strain evidence="1">1-1 BBBD Race 1</strain>
    </source>
</reference>
<evidence type="ECO:0000313" key="3">
    <source>
        <dbReference type="Proteomes" id="UP000005240"/>
    </source>
</evidence>
<evidence type="ECO:0008006" key="4">
    <source>
        <dbReference type="Google" id="ProtNLM"/>
    </source>
</evidence>
<sequence>MTQPPKKKICLKTDASTSQSHQLVQHLPDFIQEYVARVQDVNSDGHCGFRAAAYCLGDKNIGLSQIQEDLVHEIKKQKTFYSKIGHYYDSDNVNQCLARIDTPEVGMVKENHWMSMPFTGKLLANTYNRPVFYFSTQGSSSFLPHFSSPNNSLPIFIGFIPDQQHFVALDLKDPMNLPFPRSTDIRGGKKNADPKAYG</sequence>
<name>A0A180GL87_PUCT1</name>
<dbReference type="Gene3D" id="3.90.70.80">
    <property type="match status" value="1"/>
</dbReference>
<reference evidence="2" key="4">
    <citation type="submission" date="2025-05" db="UniProtKB">
        <authorList>
            <consortium name="EnsemblFungi"/>
        </authorList>
    </citation>
    <scope>IDENTIFICATION</scope>
    <source>
        <strain evidence="2">isolate 1-1 / race 1 (BBBD)</strain>
    </source>
</reference>
<dbReference type="EMBL" id="ADAS02000059">
    <property type="protein sequence ID" value="OAV92753.1"/>
    <property type="molecule type" value="Genomic_DNA"/>
</dbReference>
<dbReference type="CDD" id="cd22744">
    <property type="entry name" value="OTU"/>
    <property type="match status" value="1"/>
</dbReference>
<dbReference type="STRING" id="630390.A0A180GL87"/>
<evidence type="ECO:0000313" key="1">
    <source>
        <dbReference type="EMBL" id="OAV92753.1"/>
    </source>
</evidence>
<dbReference type="Proteomes" id="UP000005240">
    <property type="component" value="Unassembled WGS sequence"/>
</dbReference>
<dbReference type="AlphaFoldDB" id="A0A180GL87"/>